<dbReference type="SMART" id="SM00382">
    <property type="entry name" value="AAA"/>
    <property type="match status" value="1"/>
</dbReference>
<dbReference type="GO" id="GO:0005886">
    <property type="term" value="C:plasma membrane"/>
    <property type="evidence" value="ECO:0007669"/>
    <property type="project" value="UniProtKB-SubCell"/>
</dbReference>
<evidence type="ECO:0000256" key="1">
    <source>
        <dbReference type="ARBA" id="ARBA00004202"/>
    </source>
</evidence>
<evidence type="ECO:0000256" key="3">
    <source>
        <dbReference type="ARBA" id="ARBA00022448"/>
    </source>
</evidence>
<gene>
    <name evidence="9" type="primary">oppD_1</name>
    <name evidence="10" type="ORF">BJR09_06175</name>
    <name evidence="9" type="ORF">NCTC13830_02106</name>
</gene>
<keyword evidence="6 9" id="KW-0067">ATP-binding</keyword>
<dbReference type="Proteomes" id="UP000254047">
    <property type="component" value="Unassembled WGS sequence"/>
</dbReference>
<dbReference type="GO" id="GO:0016887">
    <property type="term" value="F:ATP hydrolysis activity"/>
    <property type="evidence" value="ECO:0007669"/>
    <property type="project" value="InterPro"/>
</dbReference>
<evidence type="ECO:0000256" key="7">
    <source>
        <dbReference type="ARBA" id="ARBA00023136"/>
    </source>
</evidence>
<dbReference type="EMBL" id="UHDO01000001">
    <property type="protein sequence ID" value="SUM44696.1"/>
    <property type="molecule type" value="Genomic_DNA"/>
</dbReference>
<keyword evidence="7" id="KW-0472">Membrane</keyword>
<protein>
    <submittedName>
        <fullName evidence="10">ABC transporter ATP-binding protein</fullName>
    </submittedName>
    <submittedName>
        <fullName evidence="9">Oligopeptide transport ATP-binding protein oppD</fullName>
        <ecNumber evidence="9">3.6.3.-</ecNumber>
    </submittedName>
</protein>
<evidence type="ECO:0000313" key="10">
    <source>
        <dbReference type="EMBL" id="TGE17713.1"/>
    </source>
</evidence>
<dbReference type="EMBL" id="SRLS01000007">
    <property type="protein sequence ID" value="TGE17713.1"/>
    <property type="molecule type" value="Genomic_DNA"/>
</dbReference>
<keyword evidence="4" id="KW-1003">Cell membrane</keyword>
<dbReference type="NCBIfam" id="TIGR01727">
    <property type="entry name" value="oligo_HPY"/>
    <property type="match status" value="1"/>
</dbReference>
<dbReference type="FunFam" id="3.40.50.300:FF:000016">
    <property type="entry name" value="Oligopeptide ABC transporter ATP-binding component"/>
    <property type="match status" value="1"/>
</dbReference>
<evidence type="ECO:0000256" key="4">
    <source>
        <dbReference type="ARBA" id="ARBA00022475"/>
    </source>
</evidence>
<accession>A0A380G2J7</accession>
<dbReference type="OrthoDB" id="9802264at2"/>
<name>A0A380G2J7_9STAP</name>
<dbReference type="EC" id="3.6.3.-" evidence="9"/>
<reference evidence="9 11" key="1">
    <citation type="submission" date="2018-06" db="EMBL/GenBank/DDBJ databases">
        <authorList>
            <consortium name="Pathogen Informatics"/>
            <person name="Doyle S."/>
        </authorList>
    </citation>
    <scope>NUCLEOTIDE SEQUENCE [LARGE SCALE GENOMIC DNA]</scope>
    <source>
        <strain evidence="9 11">NCTC13830</strain>
    </source>
</reference>
<dbReference type="CDD" id="cd03257">
    <property type="entry name" value="ABC_NikE_OppD_transporters"/>
    <property type="match status" value="1"/>
</dbReference>
<keyword evidence="9" id="KW-0378">Hydrolase</keyword>
<dbReference type="RefSeq" id="WP_103298216.1">
    <property type="nucleotide sequence ID" value="NZ_PPQT01000065.1"/>
</dbReference>
<evidence type="ECO:0000313" key="12">
    <source>
        <dbReference type="Proteomes" id="UP000297598"/>
    </source>
</evidence>
<keyword evidence="12" id="KW-1185">Reference proteome</keyword>
<dbReference type="Gene3D" id="3.40.50.300">
    <property type="entry name" value="P-loop containing nucleotide triphosphate hydrolases"/>
    <property type="match status" value="1"/>
</dbReference>
<dbReference type="InterPro" id="IPR027417">
    <property type="entry name" value="P-loop_NTPase"/>
</dbReference>
<proteinExistence type="inferred from homology"/>
<dbReference type="AlphaFoldDB" id="A0A380G2J7"/>
<dbReference type="InterPro" id="IPR003593">
    <property type="entry name" value="AAA+_ATPase"/>
</dbReference>
<sequence length="323" mass="36844">MDSYLLEIKDLETSIKIENEWYPTIDQISFKLKSNEILGIVGESGCGKSILNKSIVKLLPEKISKITQGKIIFNGKELEDASESEYRKIRGKDIGMVFQEPMTALNPVFKIKNQLIEPIILHLNKSKKEAYDLAKELLQHVGIARADEVLNSYPHQLSGGMRQRVMIAIAISCNPKLLIADEPTTALDVTIQAQILDLLKKLQQENDMSIILVTHDLSVVSEFCDKVIVMYAGQIVEYGELHQILNHPQHPYTQKLLRTIPRLNEDVEYLEVIDGMVPNITQFNKNQCRFANRCELRMEICNQQEPKLLSKDGSQVRCHLFDE</sequence>
<dbReference type="GO" id="GO:0015833">
    <property type="term" value="P:peptide transport"/>
    <property type="evidence" value="ECO:0007669"/>
    <property type="project" value="InterPro"/>
</dbReference>
<evidence type="ECO:0000313" key="9">
    <source>
        <dbReference type="EMBL" id="SUM44696.1"/>
    </source>
</evidence>
<dbReference type="Proteomes" id="UP000297598">
    <property type="component" value="Unassembled WGS sequence"/>
</dbReference>
<keyword evidence="5" id="KW-0547">Nucleotide-binding</keyword>
<reference evidence="10 12" key="2">
    <citation type="submission" date="2019-04" db="EMBL/GenBank/DDBJ databases">
        <title>Genomic characterization of Staphylococcus petrasii strains.</title>
        <authorList>
            <person name="Vrbovska V."/>
            <person name="Kovarovic V."/>
            <person name="Maslanova I."/>
            <person name="Indrakova A."/>
            <person name="Petras P."/>
            <person name="Sedo O."/>
            <person name="Svec P."/>
            <person name="Fisarova L."/>
            <person name="Sedlacek I."/>
            <person name="Doskar J."/>
            <person name="Pantucek R."/>
        </authorList>
    </citation>
    <scope>NUCLEOTIDE SEQUENCE [LARGE SCALE GENOMIC DNA]</scope>
    <source>
        <strain evidence="10 12">P5404</strain>
    </source>
</reference>
<comment type="subcellular location">
    <subcellularLocation>
        <location evidence="1">Cell membrane</location>
        <topology evidence="1">Peripheral membrane protein</topology>
    </subcellularLocation>
</comment>
<dbReference type="GO" id="GO:0005524">
    <property type="term" value="F:ATP binding"/>
    <property type="evidence" value="ECO:0007669"/>
    <property type="project" value="UniProtKB-KW"/>
</dbReference>
<dbReference type="PROSITE" id="PS00211">
    <property type="entry name" value="ABC_TRANSPORTER_1"/>
    <property type="match status" value="1"/>
</dbReference>
<evidence type="ECO:0000256" key="6">
    <source>
        <dbReference type="ARBA" id="ARBA00022840"/>
    </source>
</evidence>
<dbReference type="InterPro" id="IPR003439">
    <property type="entry name" value="ABC_transporter-like_ATP-bd"/>
</dbReference>
<dbReference type="Pfam" id="PF00005">
    <property type="entry name" value="ABC_tran"/>
    <property type="match status" value="1"/>
</dbReference>
<keyword evidence="3" id="KW-0813">Transport</keyword>
<feature type="domain" description="ABC transporter" evidence="8">
    <location>
        <begin position="6"/>
        <end position="257"/>
    </location>
</feature>
<evidence type="ECO:0000259" key="8">
    <source>
        <dbReference type="PROSITE" id="PS50893"/>
    </source>
</evidence>
<dbReference type="Pfam" id="PF08352">
    <property type="entry name" value="oligo_HPY"/>
    <property type="match status" value="1"/>
</dbReference>
<dbReference type="InterPro" id="IPR017871">
    <property type="entry name" value="ABC_transporter-like_CS"/>
</dbReference>
<dbReference type="PROSITE" id="PS50893">
    <property type="entry name" value="ABC_TRANSPORTER_2"/>
    <property type="match status" value="1"/>
</dbReference>
<dbReference type="InterPro" id="IPR050388">
    <property type="entry name" value="ABC_Ni/Peptide_Import"/>
</dbReference>
<dbReference type="SUPFAM" id="SSF52540">
    <property type="entry name" value="P-loop containing nucleoside triphosphate hydrolases"/>
    <property type="match status" value="1"/>
</dbReference>
<organism evidence="9 11">
    <name type="scientific">Staphylococcus petrasii</name>
    <dbReference type="NCBI Taxonomy" id="1276936"/>
    <lineage>
        <taxon>Bacteria</taxon>
        <taxon>Bacillati</taxon>
        <taxon>Bacillota</taxon>
        <taxon>Bacilli</taxon>
        <taxon>Bacillales</taxon>
        <taxon>Staphylococcaceae</taxon>
        <taxon>Staphylococcus</taxon>
    </lineage>
</organism>
<dbReference type="PANTHER" id="PTHR43297:SF2">
    <property type="entry name" value="DIPEPTIDE TRANSPORT ATP-BINDING PROTEIN DPPD"/>
    <property type="match status" value="1"/>
</dbReference>
<evidence type="ECO:0000256" key="2">
    <source>
        <dbReference type="ARBA" id="ARBA00005417"/>
    </source>
</evidence>
<evidence type="ECO:0000256" key="5">
    <source>
        <dbReference type="ARBA" id="ARBA00022741"/>
    </source>
</evidence>
<evidence type="ECO:0000313" key="11">
    <source>
        <dbReference type="Proteomes" id="UP000254047"/>
    </source>
</evidence>
<comment type="similarity">
    <text evidence="2">Belongs to the ABC transporter superfamily.</text>
</comment>
<dbReference type="InterPro" id="IPR013563">
    <property type="entry name" value="Oligopep_ABC_C"/>
</dbReference>
<dbReference type="PANTHER" id="PTHR43297">
    <property type="entry name" value="OLIGOPEPTIDE TRANSPORT ATP-BINDING PROTEIN APPD"/>
    <property type="match status" value="1"/>
</dbReference>